<feature type="transmembrane region" description="Helical" evidence="1">
    <location>
        <begin position="16"/>
        <end position="37"/>
    </location>
</feature>
<reference evidence="2 3" key="1">
    <citation type="journal article" date="2024" name="Ann. Entomol. Soc. Am.">
        <title>Genomic analyses of the southern and eastern yellowjacket wasps (Hymenoptera: Vespidae) reveal evolutionary signatures of social life.</title>
        <authorList>
            <person name="Catto M.A."/>
            <person name="Caine P.B."/>
            <person name="Orr S.E."/>
            <person name="Hunt B.G."/>
            <person name="Goodisman M.A.D."/>
        </authorList>
    </citation>
    <scope>NUCLEOTIDE SEQUENCE [LARGE SCALE GENOMIC DNA]</scope>
    <source>
        <strain evidence="2">233</strain>
        <tissue evidence="2">Head and thorax</tissue>
    </source>
</reference>
<accession>A0ABD1ZWS7</accession>
<keyword evidence="3" id="KW-1185">Reference proteome</keyword>
<keyword evidence="1" id="KW-0812">Transmembrane</keyword>
<dbReference type="AlphaFoldDB" id="A0ABD1ZWS7"/>
<sequence>MITEHSIFMTPQLNDFIHLIITYNSYFPVNELFYTIVRKNSMRYEKNNLYPNSKQTIIFIHEYIGIHR</sequence>
<protein>
    <submittedName>
        <fullName evidence="2">Uncharacterized protein</fullName>
    </submittedName>
</protein>
<dbReference type="EMBL" id="JAUDFV010000165">
    <property type="protein sequence ID" value="KAL2712815.1"/>
    <property type="molecule type" value="Genomic_DNA"/>
</dbReference>
<gene>
    <name evidence="2" type="ORF">V1478_017770</name>
</gene>
<evidence type="ECO:0000313" key="3">
    <source>
        <dbReference type="Proteomes" id="UP001607302"/>
    </source>
</evidence>
<dbReference type="Proteomes" id="UP001607302">
    <property type="component" value="Unassembled WGS sequence"/>
</dbReference>
<evidence type="ECO:0000313" key="2">
    <source>
        <dbReference type="EMBL" id="KAL2712815.1"/>
    </source>
</evidence>
<name>A0ABD1ZWS7_VESSQ</name>
<proteinExistence type="predicted"/>
<comment type="caution">
    <text evidence="2">The sequence shown here is derived from an EMBL/GenBank/DDBJ whole genome shotgun (WGS) entry which is preliminary data.</text>
</comment>
<keyword evidence="1" id="KW-0472">Membrane</keyword>
<evidence type="ECO:0000256" key="1">
    <source>
        <dbReference type="SAM" id="Phobius"/>
    </source>
</evidence>
<keyword evidence="1" id="KW-1133">Transmembrane helix</keyword>
<organism evidence="2 3">
    <name type="scientific">Vespula squamosa</name>
    <name type="common">Southern yellow jacket</name>
    <name type="synonym">Wasp</name>
    <dbReference type="NCBI Taxonomy" id="30214"/>
    <lineage>
        <taxon>Eukaryota</taxon>
        <taxon>Metazoa</taxon>
        <taxon>Ecdysozoa</taxon>
        <taxon>Arthropoda</taxon>
        <taxon>Hexapoda</taxon>
        <taxon>Insecta</taxon>
        <taxon>Pterygota</taxon>
        <taxon>Neoptera</taxon>
        <taxon>Endopterygota</taxon>
        <taxon>Hymenoptera</taxon>
        <taxon>Apocrita</taxon>
        <taxon>Aculeata</taxon>
        <taxon>Vespoidea</taxon>
        <taxon>Vespidae</taxon>
        <taxon>Vespinae</taxon>
        <taxon>Vespula</taxon>
    </lineage>
</organism>